<sequence length="108" mass="11570">MLPSTNVAIRFLTRNDLGLLEAPDDWPTAVLIVNGVATATNVVVNIESTGKYKASWSNGAWSHGDVLQLEVTVAYDSQTYVTIVWDGEINTANSGAEFAKIAAINTQS</sequence>
<comment type="caution">
    <text evidence="1">The sequence shown here is derived from an EMBL/GenBank/DDBJ whole genome shotgun (WGS) entry which is preliminary data.</text>
</comment>
<organism evidence="1 2">
    <name type="scientific">Novipirellula artificiosorum</name>
    <dbReference type="NCBI Taxonomy" id="2528016"/>
    <lineage>
        <taxon>Bacteria</taxon>
        <taxon>Pseudomonadati</taxon>
        <taxon>Planctomycetota</taxon>
        <taxon>Planctomycetia</taxon>
        <taxon>Pirellulales</taxon>
        <taxon>Pirellulaceae</taxon>
        <taxon>Novipirellula</taxon>
    </lineage>
</organism>
<dbReference type="EMBL" id="SJPV01000004">
    <property type="protein sequence ID" value="TWU38641.1"/>
    <property type="molecule type" value="Genomic_DNA"/>
</dbReference>
<name>A0A5C6DT15_9BACT</name>
<proteinExistence type="predicted"/>
<evidence type="ECO:0000313" key="1">
    <source>
        <dbReference type="EMBL" id="TWU38641.1"/>
    </source>
</evidence>
<gene>
    <name evidence="1" type="ORF">Poly41_31180</name>
</gene>
<dbReference type="Proteomes" id="UP000319143">
    <property type="component" value="Unassembled WGS sequence"/>
</dbReference>
<reference evidence="1 2" key="1">
    <citation type="submission" date="2019-02" db="EMBL/GenBank/DDBJ databases">
        <title>Deep-cultivation of Planctomycetes and their phenomic and genomic characterization uncovers novel biology.</title>
        <authorList>
            <person name="Wiegand S."/>
            <person name="Jogler M."/>
            <person name="Boedeker C."/>
            <person name="Pinto D."/>
            <person name="Vollmers J."/>
            <person name="Rivas-Marin E."/>
            <person name="Kohn T."/>
            <person name="Peeters S.H."/>
            <person name="Heuer A."/>
            <person name="Rast P."/>
            <person name="Oberbeckmann S."/>
            <person name="Bunk B."/>
            <person name="Jeske O."/>
            <person name="Meyerdierks A."/>
            <person name="Storesund J.E."/>
            <person name="Kallscheuer N."/>
            <person name="Luecker S."/>
            <person name="Lage O.M."/>
            <person name="Pohl T."/>
            <person name="Merkel B.J."/>
            <person name="Hornburger P."/>
            <person name="Mueller R.-W."/>
            <person name="Bruemmer F."/>
            <person name="Labrenz M."/>
            <person name="Spormann A.M."/>
            <person name="Op Den Camp H."/>
            <person name="Overmann J."/>
            <person name="Amann R."/>
            <person name="Jetten M.S.M."/>
            <person name="Mascher T."/>
            <person name="Medema M.H."/>
            <person name="Devos D.P."/>
            <person name="Kaster A.-K."/>
            <person name="Ovreas L."/>
            <person name="Rohde M."/>
            <person name="Galperin M.Y."/>
            <person name="Jogler C."/>
        </authorList>
    </citation>
    <scope>NUCLEOTIDE SEQUENCE [LARGE SCALE GENOMIC DNA]</scope>
    <source>
        <strain evidence="1 2">Poly41</strain>
    </source>
</reference>
<accession>A0A5C6DT15</accession>
<evidence type="ECO:0000313" key="2">
    <source>
        <dbReference type="Proteomes" id="UP000319143"/>
    </source>
</evidence>
<dbReference type="RefSeq" id="WP_146527077.1">
    <property type="nucleotide sequence ID" value="NZ_SJPV01000004.1"/>
</dbReference>
<protein>
    <submittedName>
        <fullName evidence="1">Uncharacterized protein</fullName>
    </submittedName>
</protein>
<dbReference type="AlphaFoldDB" id="A0A5C6DT15"/>
<keyword evidence="2" id="KW-1185">Reference proteome</keyword>